<name>A0A8S1Y2V1_9CILI</name>
<organism evidence="5 6">
    <name type="scientific">Paramecium pentaurelia</name>
    <dbReference type="NCBI Taxonomy" id="43138"/>
    <lineage>
        <taxon>Eukaryota</taxon>
        <taxon>Sar</taxon>
        <taxon>Alveolata</taxon>
        <taxon>Ciliophora</taxon>
        <taxon>Intramacronucleata</taxon>
        <taxon>Oligohymenophorea</taxon>
        <taxon>Peniculida</taxon>
        <taxon>Parameciidae</taxon>
        <taxon>Paramecium</taxon>
    </lineage>
</organism>
<keyword evidence="2" id="KW-0862">Zinc</keyword>
<dbReference type="SMART" id="SM00105">
    <property type="entry name" value="ArfGap"/>
    <property type="match status" value="1"/>
</dbReference>
<reference evidence="5" key="1">
    <citation type="submission" date="2021-01" db="EMBL/GenBank/DDBJ databases">
        <authorList>
            <consortium name="Genoscope - CEA"/>
            <person name="William W."/>
        </authorList>
    </citation>
    <scope>NUCLEOTIDE SEQUENCE</scope>
</reference>
<keyword evidence="3" id="KW-0863">Zinc-finger</keyword>
<dbReference type="OrthoDB" id="983479at2759"/>
<dbReference type="PANTHER" id="PTHR45686:SF4">
    <property type="entry name" value="ADP-RIBOSYLATION FACTOR GTPASE ACTIVATING PROTEIN 3, ISOFORM H"/>
    <property type="match status" value="1"/>
</dbReference>
<dbReference type="GO" id="GO:0000139">
    <property type="term" value="C:Golgi membrane"/>
    <property type="evidence" value="ECO:0007669"/>
    <property type="project" value="GOC"/>
</dbReference>
<evidence type="ECO:0000256" key="1">
    <source>
        <dbReference type="ARBA" id="ARBA00022723"/>
    </source>
</evidence>
<evidence type="ECO:0000256" key="3">
    <source>
        <dbReference type="PROSITE-ProRule" id="PRU00288"/>
    </source>
</evidence>
<dbReference type="GO" id="GO:0008270">
    <property type="term" value="F:zinc ion binding"/>
    <property type="evidence" value="ECO:0007669"/>
    <property type="project" value="UniProtKB-KW"/>
</dbReference>
<comment type="caution">
    <text evidence="5">The sequence shown here is derived from an EMBL/GenBank/DDBJ whole genome shotgun (WGS) entry which is preliminary data.</text>
</comment>
<dbReference type="Pfam" id="PF01412">
    <property type="entry name" value="ArfGap"/>
    <property type="match status" value="1"/>
</dbReference>
<dbReference type="EMBL" id="CAJJDO010000150">
    <property type="protein sequence ID" value="CAD8208241.1"/>
    <property type="molecule type" value="Genomic_DNA"/>
</dbReference>
<dbReference type="AlphaFoldDB" id="A0A8S1Y2V1"/>
<dbReference type="GO" id="GO:0048205">
    <property type="term" value="P:COPI coating of Golgi vesicle"/>
    <property type="evidence" value="ECO:0007669"/>
    <property type="project" value="TreeGrafter"/>
</dbReference>
<dbReference type="GO" id="GO:0005096">
    <property type="term" value="F:GTPase activator activity"/>
    <property type="evidence" value="ECO:0007669"/>
    <property type="project" value="InterPro"/>
</dbReference>
<gene>
    <name evidence="5" type="ORF">PPENT_87.1.T1500034</name>
</gene>
<keyword evidence="1" id="KW-0479">Metal-binding</keyword>
<evidence type="ECO:0000256" key="2">
    <source>
        <dbReference type="ARBA" id="ARBA00022833"/>
    </source>
</evidence>
<accession>A0A8S1Y2V1</accession>
<dbReference type="PANTHER" id="PTHR45686">
    <property type="entry name" value="ADP-RIBOSYLATION FACTOR GTPASE ACTIVATING PROTEIN 3, ISOFORM H-RELATED"/>
    <property type="match status" value="1"/>
</dbReference>
<proteinExistence type="predicted"/>
<evidence type="ECO:0000313" key="6">
    <source>
        <dbReference type="Proteomes" id="UP000689195"/>
    </source>
</evidence>
<evidence type="ECO:0000259" key="4">
    <source>
        <dbReference type="PROSITE" id="PS50115"/>
    </source>
</evidence>
<keyword evidence="6" id="KW-1185">Reference proteome</keyword>
<dbReference type="FunFam" id="1.10.220.150:FF:000042">
    <property type="entry name" value="Uncharacterized protein"/>
    <property type="match status" value="1"/>
</dbReference>
<dbReference type="InterPro" id="IPR001164">
    <property type="entry name" value="ArfGAP_dom"/>
</dbReference>
<sequence>MNNNALAQIRKLQAGENRYCFECQTGSPTWASLPYGIYLCYNCSGFHRGMGVHLTFVRSIEMDSWTDKQLAMMHLGGNQQLRVFFQQYGIQISDQNKWKTNAAHYYRERMKALVNETQMPEEPIDWTALQEIPKPQIQQQQQQTQIQQDITPEQNFWEQASKSTKEAFAIIDEKISKVQIKEEAVQFGQQISAKTKQIGEKSTKIADKAYKSLKS</sequence>
<feature type="domain" description="Arf-GAP" evidence="4">
    <location>
        <begin position="3"/>
        <end position="119"/>
    </location>
</feature>
<dbReference type="PROSITE" id="PS50115">
    <property type="entry name" value="ARFGAP"/>
    <property type="match status" value="1"/>
</dbReference>
<evidence type="ECO:0000313" key="5">
    <source>
        <dbReference type="EMBL" id="CAD8208241.1"/>
    </source>
</evidence>
<protein>
    <recommendedName>
        <fullName evidence="4">Arf-GAP domain-containing protein</fullName>
    </recommendedName>
</protein>
<dbReference type="Proteomes" id="UP000689195">
    <property type="component" value="Unassembled WGS sequence"/>
</dbReference>
<dbReference type="CDD" id="cd08830">
    <property type="entry name" value="ArfGap_ArfGap1"/>
    <property type="match status" value="1"/>
</dbReference>